<organism evidence="2 3">
    <name type="scientific">Microvirga terrestris</name>
    <dbReference type="NCBI Taxonomy" id="2791024"/>
    <lineage>
        <taxon>Bacteria</taxon>
        <taxon>Pseudomonadati</taxon>
        <taxon>Pseudomonadota</taxon>
        <taxon>Alphaproteobacteria</taxon>
        <taxon>Hyphomicrobiales</taxon>
        <taxon>Methylobacteriaceae</taxon>
        <taxon>Microvirga</taxon>
    </lineage>
</organism>
<comment type="caution">
    <text evidence="2">The sequence shown here is derived from an EMBL/GenBank/DDBJ whole genome shotgun (WGS) entry which is preliminary data.</text>
</comment>
<dbReference type="EMBL" id="JADQDN010000003">
    <property type="protein sequence ID" value="MBF9195935.1"/>
    <property type="molecule type" value="Genomic_DNA"/>
</dbReference>
<dbReference type="Proteomes" id="UP000611708">
    <property type="component" value="Unassembled WGS sequence"/>
</dbReference>
<evidence type="ECO:0000256" key="1">
    <source>
        <dbReference type="SAM" id="MobiDB-lite"/>
    </source>
</evidence>
<protein>
    <recommendedName>
        <fullName evidence="4">CYTH domain-containing protein</fullName>
    </recommendedName>
</protein>
<keyword evidence="3" id="KW-1185">Reference proteome</keyword>
<feature type="compositionally biased region" description="Low complexity" evidence="1">
    <location>
        <begin position="207"/>
        <end position="218"/>
    </location>
</feature>
<evidence type="ECO:0000313" key="2">
    <source>
        <dbReference type="EMBL" id="MBF9195935.1"/>
    </source>
</evidence>
<sequence length="265" mass="28976">MVTSRRYLIASSLARLIRKERGGNRVTEGHFPNQADRSSFVVVEGDKGSLVLVHASSGGPIEERTEVPRAHAEALLDVTPGKLDYLLTHLTVGTRDIQILRFVTPGPLDLISVFFESEDEARDFRPLSWFGADVTTEVPYQNRSIALEGAPQAPDVPMSNAALNSLLDALENRYVAPRGYTAHHAPARNQAEQGGSQRNAPPPPPAAQAGDRPAAPQRGVLSRPAAPADADMRDDDDNNDDNDLNLNIEDNVIRELARSLRPQRR</sequence>
<dbReference type="RefSeq" id="WP_196263328.1">
    <property type="nucleotide sequence ID" value="NZ_JADQDN010000003.1"/>
</dbReference>
<feature type="compositionally biased region" description="Acidic residues" evidence="1">
    <location>
        <begin position="232"/>
        <end position="243"/>
    </location>
</feature>
<accession>A0ABS0HRV5</accession>
<dbReference type="Gene3D" id="2.40.320.10">
    <property type="entry name" value="Hypothetical Protein Pfu-838710-001"/>
    <property type="match status" value="1"/>
</dbReference>
<reference evidence="2 3" key="1">
    <citation type="submission" date="2020-11" db="EMBL/GenBank/DDBJ databases">
        <authorList>
            <person name="Kim M.K."/>
        </authorList>
    </citation>
    <scope>NUCLEOTIDE SEQUENCE [LARGE SCALE GENOMIC DNA]</scope>
    <source>
        <strain evidence="2 3">BT290</strain>
    </source>
</reference>
<evidence type="ECO:0000313" key="3">
    <source>
        <dbReference type="Proteomes" id="UP000611708"/>
    </source>
</evidence>
<name>A0ABS0HRV5_9HYPH</name>
<proteinExistence type="predicted"/>
<feature type="region of interest" description="Disordered" evidence="1">
    <location>
        <begin position="187"/>
        <end position="251"/>
    </location>
</feature>
<gene>
    <name evidence="2" type="ORF">I2H36_07790</name>
</gene>
<evidence type="ECO:0008006" key="4">
    <source>
        <dbReference type="Google" id="ProtNLM"/>
    </source>
</evidence>